<evidence type="ECO:0000313" key="1">
    <source>
        <dbReference type="EMBL" id="RDY11256.1"/>
    </source>
</evidence>
<comment type="caution">
    <text evidence="1">The sequence shown here is derived from an EMBL/GenBank/DDBJ whole genome shotgun (WGS) entry which is preliminary data.</text>
</comment>
<gene>
    <name evidence="1" type="ORF">CR513_04104</name>
</gene>
<sequence length="61" mass="6890">MSLKGLRERCQGFSYPLLKCLDDKEVEHTIKEVHKRACGTHIKGQVFANKITKAGYLLANT</sequence>
<keyword evidence="2" id="KW-1185">Reference proteome</keyword>
<dbReference type="Proteomes" id="UP000257109">
    <property type="component" value="Unassembled WGS sequence"/>
</dbReference>
<evidence type="ECO:0000313" key="2">
    <source>
        <dbReference type="Proteomes" id="UP000257109"/>
    </source>
</evidence>
<dbReference type="OrthoDB" id="1430228at2759"/>
<feature type="non-terminal residue" evidence="1">
    <location>
        <position position="1"/>
    </location>
</feature>
<reference evidence="1" key="1">
    <citation type="submission" date="2018-05" db="EMBL/GenBank/DDBJ databases">
        <title>Draft genome of Mucuna pruriens seed.</title>
        <authorList>
            <person name="Nnadi N.E."/>
            <person name="Vos R."/>
            <person name="Hasami M.H."/>
            <person name="Devisetty U.K."/>
            <person name="Aguiy J.C."/>
        </authorList>
    </citation>
    <scope>NUCLEOTIDE SEQUENCE [LARGE SCALE GENOMIC DNA]</scope>
    <source>
        <strain evidence="1">JCA_2017</strain>
    </source>
</reference>
<dbReference type="EMBL" id="QJKJ01000677">
    <property type="protein sequence ID" value="RDY11256.1"/>
    <property type="molecule type" value="Genomic_DNA"/>
</dbReference>
<name>A0A371I892_MUCPR</name>
<protein>
    <submittedName>
        <fullName evidence="1">Uncharacterized protein</fullName>
    </submittedName>
</protein>
<organism evidence="1 2">
    <name type="scientific">Mucuna pruriens</name>
    <name type="common">Velvet bean</name>
    <name type="synonym">Dolichos pruriens</name>
    <dbReference type="NCBI Taxonomy" id="157652"/>
    <lineage>
        <taxon>Eukaryota</taxon>
        <taxon>Viridiplantae</taxon>
        <taxon>Streptophyta</taxon>
        <taxon>Embryophyta</taxon>
        <taxon>Tracheophyta</taxon>
        <taxon>Spermatophyta</taxon>
        <taxon>Magnoliopsida</taxon>
        <taxon>eudicotyledons</taxon>
        <taxon>Gunneridae</taxon>
        <taxon>Pentapetalae</taxon>
        <taxon>rosids</taxon>
        <taxon>fabids</taxon>
        <taxon>Fabales</taxon>
        <taxon>Fabaceae</taxon>
        <taxon>Papilionoideae</taxon>
        <taxon>50 kb inversion clade</taxon>
        <taxon>NPAAA clade</taxon>
        <taxon>indigoferoid/millettioid clade</taxon>
        <taxon>Phaseoleae</taxon>
        <taxon>Mucuna</taxon>
    </lineage>
</organism>
<accession>A0A371I892</accession>
<dbReference type="AlphaFoldDB" id="A0A371I892"/>
<proteinExistence type="predicted"/>